<dbReference type="Pfam" id="PF09723">
    <property type="entry name" value="Zn_ribbon_8"/>
    <property type="match status" value="1"/>
</dbReference>
<comment type="caution">
    <text evidence="2">The sequence shown here is derived from an EMBL/GenBank/DDBJ whole genome shotgun (WGS) entry which is preliminary data.</text>
</comment>
<feature type="domain" description="Putative regulatory protein FmdB zinc ribbon" evidence="1">
    <location>
        <begin position="1"/>
        <end position="42"/>
    </location>
</feature>
<proteinExistence type="predicted"/>
<dbReference type="EMBL" id="SOIZ01000254">
    <property type="protein sequence ID" value="TET61292.1"/>
    <property type="molecule type" value="Genomic_DNA"/>
</dbReference>
<dbReference type="Proteomes" id="UP000319130">
    <property type="component" value="Unassembled WGS sequence"/>
</dbReference>
<dbReference type="NCBIfam" id="TIGR02605">
    <property type="entry name" value="CxxC_CxxC_SSSS"/>
    <property type="match status" value="1"/>
</dbReference>
<sequence>MPIYEYQAEDREKACTRCRVGFEYLQGVNEVPLSRCPQCGGR</sequence>
<evidence type="ECO:0000313" key="3">
    <source>
        <dbReference type="Proteomes" id="UP000319130"/>
    </source>
</evidence>
<feature type="non-terminal residue" evidence="2">
    <location>
        <position position="42"/>
    </location>
</feature>
<name>A0A523W2T5_UNCAE</name>
<reference evidence="2 3" key="1">
    <citation type="submission" date="2019-03" db="EMBL/GenBank/DDBJ databases">
        <title>Metabolic potential of uncultured bacteria and archaea associated with petroleum seepage in deep-sea sediments.</title>
        <authorList>
            <person name="Dong X."/>
            <person name="Hubert C."/>
        </authorList>
    </citation>
    <scope>NUCLEOTIDE SEQUENCE [LARGE SCALE GENOMIC DNA]</scope>
    <source>
        <strain evidence="2">E29_bin52</strain>
    </source>
</reference>
<gene>
    <name evidence="2" type="ORF">E3J48_05760</name>
</gene>
<organism evidence="2 3">
    <name type="scientific">Aerophobetes bacterium</name>
    <dbReference type="NCBI Taxonomy" id="2030807"/>
    <lineage>
        <taxon>Bacteria</taxon>
        <taxon>Candidatus Aerophobota</taxon>
    </lineage>
</organism>
<dbReference type="InterPro" id="IPR013429">
    <property type="entry name" value="Regulatory_FmdB_Zinc_ribbon"/>
</dbReference>
<dbReference type="AlphaFoldDB" id="A0A523W2T5"/>
<protein>
    <submittedName>
        <fullName evidence="2">Zinc ribbon domain-containing protein</fullName>
    </submittedName>
</protein>
<evidence type="ECO:0000259" key="1">
    <source>
        <dbReference type="SMART" id="SM00834"/>
    </source>
</evidence>
<evidence type="ECO:0000313" key="2">
    <source>
        <dbReference type="EMBL" id="TET61292.1"/>
    </source>
</evidence>
<accession>A0A523W2T5</accession>
<dbReference type="SMART" id="SM00834">
    <property type="entry name" value="CxxC_CXXC_SSSS"/>
    <property type="match status" value="1"/>
</dbReference>